<dbReference type="AlphaFoldDB" id="A0A8J2JHS3"/>
<evidence type="ECO:0000313" key="2">
    <source>
        <dbReference type="EMBL" id="CAG7652647.1"/>
    </source>
</evidence>
<dbReference type="PANTHER" id="PTHR11571:SF150">
    <property type="entry name" value="GLUTATHIONE S-TRANSFERASE"/>
    <property type="match status" value="1"/>
</dbReference>
<dbReference type="PANTHER" id="PTHR11571">
    <property type="entry name" value="GLUTATHIONE S-TRANSFERASE"/>
    <property type="match status" value="1"/>
</dbReference>
<dbReference type="PROSITE" id="PS50404">
    <property type="entry name" value="GST_NTER"/>
    <property type="match status" value="1"/>
</dbReference>
<dbReference type="InterPro" id="IPR004045">
    <property type="entry name" value="Glutathione_S-Trfase_N"/>
</dbReference>
<proteinExistence type="predicted"/>
<dbReference type="GO" id="GO:0006749">
    <property type="term" value="P:glutathione metabolic process"/>
    <property type="evidence" value="ECO:0007669"/>
    <property type="project" value="TreeGrafter"/>
</dbReference>
<evidence type="ECO:0000313" key="3">
    <source>
        <dbReference type="Proteomes" id="UP000708208"/>
    </source>
</evidence>
<keyword evidence="3" id="KW-1185">Reference proteome</keyword>
<dbReference type="OrthoDB" id="414243at2759"/>
<dbReference type="EMBL" id="CAJVCH010004314">
    <property type="protein sequence ID" value="CAG7652647.1"/>
    <property type="molecule type" value="Genomic_DNA"/>
</dbReference>
<dbReference type="Pfam" id="PF02798">
    <property type="entry name" value="GST_N"/>
    <property type="match status" value="1"/>
</dbReference>
<accession>A0A8J2JHS3</accession>
<gene>
    <name evidence="2" type="ORF">AFUS01_LOCUS799</name>
</gene>
<feature type="domain" description="GST N-terminal" evidence="1">
    <location>
        <begin position="1"/>
        <end position="49"/>
    </location>
</feature>
<evidence type="ECO:0000259" key="1">
    <source>
        <dbReference type="PROSITE" id="PS50404"/>
    </source>
</evidence>
<name>A0A8J2JHS3_9HEXA</name>
<comment type="caution">
    <text evidence="2">The sequence shown here is derived from an EMBL/GenBank/DDBJ whole genome shotgun (WGS) entry which is preliminary data.</text>
</comment>
<feature type="non-terminal residue" evidence="2">
    <location>
        <position position="70"/>
    </location>
</feature>
<feature type="non-terminal residue" evidence="2">
    <location>
        <position position="1"/>
    </location>
</feature>
<dbReference type="GO" id="GO:0004364">
    <property type="term" value="F:glutathione transferase activity"/>
    <property type="evidence" value="ECO:0007669"/>
    <property type="project" value="UniProtKB-ARBA"/>
</dbReference>
<dbReference type="InterPro" id="IPR050213">
    <property type="entry name" value="GST_superfamily"/>
</dbReference>
<sequence>LGIGKSVIPEDVKNRCKYGQVPLLEFSGKKLVQSTAIARYLAQEFRLTGKDRFEAALCDEYVDTVKDVLN</sequence>
<protein>
    <recommendedName>
        <fullName evidence="1">GST N-terminal domain-containing protein</fullName>
    </recommendedName>
</protein>
<reference evidence="2" key="1">
    <citation type="submission" date="2021-06" db="EMBL/GenBank/DDBJ databases">
        <authorList>
            <person name="Hodson N. C."/>
            <person name="Mongue J. A."/>
            <person name="Jaron S. K."/>
        </authorList>
    </citation>
    <scope>NUCLEOTIDE SEQUENCE</scope>
</reference>
<organism evidence="2 3">
    <name type="scientific">Allacma fusca</name>
    <dbReference type="NCBI Taxonomy" id="39272"/>
    <lineage>
        <taxon>Eukaryota</taxon>
        <taxon>Metazoa</taxon>
        <taxon>Ecdysozoa</taxon>
        <taxon>Arthropoda</taxon>
        <taxon>Hexapoda</taxon>
        <taxon>Collembola</taxon>
        <taxon>Symphypleona</taxon>
        <taxon>Sminthuridae</taxon>
        <taxon>Allacma</taxon>
    </lineage>
</organism>
<dbReference type="Proteomes" id="UP000708208">
    <property type="component" value="Unassembled WGS sequence"/>
</dbReference>